<dbReference type="GO" id="GO:0005524">
    <property type="term" value="F:ATP binding"/>
    <property type="evidence" value="ECO:0007669"/>
    <property type="project" value="UniProtKB-KW"/>
</dbReference>
<reference evidence="2 3" key="1">
    <citation type="submission" date="2020-05" db="EMBL/GenBank/DDBJ databases">
        <title>Genome Sequencing of Type Strains.</title>
        <authorList>
            <person name="Lemaire J.F."/>
            <person name="Inderbitzin P."/>
            <person name="Gregorio O.A."/>
            <person name="Collins S.B."/>
            <person name="Wespe N."/>
            <person name="Knight-Connoni V."/>
        </authorList>
    </citation>
    <scope>NUCLEOTIDE SEQUENCE [LARGE SCALE GENOMIC DNA]</scope>
    <source>
        <strain evidence="2 3">DSM 100049</strain>
    </source>
</reference>
<dbReference type="Pfam" id="PF02518">
    <property type="entry name" value="HATPase_c"/>
    <property type="match status" value="1"/>
</dbReference>
<sequence>MPALTPNIENRVRKLPKPSNATQSLQPLFEAVSNAMFAIEDEFDDRVSEGRIDISVSHLSDPAKITIEVADDGIGLDQERYGAFCTIDTDFKRSKGGKGVGRLFWLDAFDGITIESGYRDATEVQAAVVRVRPQ</sequence>
<dbReference type="Proteomes" id="UP000536441">
    <property type="component" value="Unassembled WGS sequence"/>
</dbReference>
<dbReference type="EMBL" id="JABMCH010000067">
    <property type="protein sequence ID" value="NUU48096.1"/>
    <property type="molecule type" value="Genomic_DNA"/>
</dbReference>
<keyword evidence="2" id="KW-0547">Nucleotide-binding</keyword>
<name>A0A7Y6EI96_9SPHN</name>
<feature type="domain" description="Histidine kinase/HSP90-like ATPase" evidence="1">
    <location>
        <begin position="28"/>
        <end position="101"/>
    </location>
</feature>
<proteinExistence type="predicted"/>
<evidence type="ECO:0000313" key="3">
    <source>
        <dbReference type="Proteomes" id="UP000536441"/>
    </source>
</evidence>
<dbReference type="AlphaFoldDB" id="A0A7Y6EI96"/>
<keyword evidence="2" id="KW-0067">ATP-binding</keyword>
<dbReference type="InterPro" id="IPR003594">
    <property type="entry name" value="HATPase_dom"/>
</dbReference>
<keyword evidence="3" id="KW-1185">Reference proteome</keyword>
<dbReference type="SUPFAM" id="SSF55874">
    <property type="entry name" value="ATPase domain of HSP90 chaperone/DNA topoisomerase II/histidine kinase"/>
    <property type="match status" value="1"/>
</dbReference>
<dbReference type="Gene3D" id="3.30.565.10">
    <property type="entry name" value="Histidine kinase-like ATPase, C-terminal domain"/>
    <property type="match status" value="1"/>
</dbReference>
<dbReference type="InterPro" id="IPR036890">
    <property type="entry name" value="HATPase_C_sf"/>
</dbReference>
<evidence type="ECO:0000259" key="1">
    <source>
        <dbReference type="Pfam" id="PF02518"/>
    </source>
</evidence>
<evidence type="ECO:0000313" key="2">
    <source>
        <dbReference type="EMBL" id="NUU48096.1"/>
    </source>
</evidence>
<organism evidence="2 3">
    <name type="scientific">Sphingomonas zeae</name>
    <dbReference type="NCBI Taxonomy" id="1646122"/>
    <lineage>
        <taxon>Bacteria</taxon>
        <taxon>Pseudomonadati</taxon>
        <taxon>Pseudomonadota</taxon>
        <taxon>Alphaproteobacteria</taxon>
        <taxon>Sphingomonadales</taxon>
        <taxon>Sphingomonadaceae</taxon>
        <taxon>Sphingomonas</taxon>
    </lineage>
</organism>
<gene>
    <name evidence="2" type="ORF">HP438_14075</name>
</gene>
<comment type="caution">
    <text evidence="2">The sequence shown here is derived from an EMBL/GenBank/DDBJ whole genome shotgun (WGS) entry which is preliminary data.</text>
</comment>
<protein>
    <submittedName>
        <fullName evidence="2">ATP-binding protein</fullName>
    </submittedName>
</protein>
<accession>A0A7Y6EI96</accession>